<dbReference type="Proteomes" id="UP000789508">
    <property type="component" value="Unassembled WGS sequence"/>
</dbReference>
<gene>
    <name evidence="1" type="ORF">ALEPTO_LOCUS3253</name>
</gene>
<dbReference type="AlphaFoldDB" id="A0A9N8ZHZ6"/>
<proteinExistence type="predicted"/>
<organism evidence="1 2">
    <name type="scientific">Ambispora leptoticha</name>
    <dbReference type="NCBI Taxonomy" id="144679"/>
    <lineage>
        <taxon>Eukaryota</taxon>
        <taxon>Fungi</taxon>
        <taxon>Fungi incertae sedis</taxon>
        <taxon>Mucoromycota</taxon>
        <taxon>Glomeromycotina</taxon>
        <taxon>Glomeromycetes</taxon>
        <taxon>Archaeosporales</taxon>
        <taxon>Ambisporaceae</taxon>
        <taxon>Ambispora</taxon>
    </lineage>
</organism>
<evidence type="ECO:0000313" key="2">
    <source>
        <dbReference type="Proteomes" id="UP000789508"/>
    </source>
</evidence>
<evidence type="ECO:0000313" key="1">
    <source>
        <dbReference type="EMBL" id="CAG8496416.1"/>
    </source>
</evidence>
<sequence length="117" mass="13024">MQESNNSTRLLYESPPGSLSMFNDFLELDSSTEFIDSHHPTTESRDIFSSQELDNLFASLTKAAAGCGTSDCCVDDLQEREFQDDDGICALLSDINKREEMENLDKLADTFDSIAIV</sequence>
<name>A0A9N8ZHZ6_9GLOM</name>
<keyword evidence="2" id="KW-1185">Reference proteome</keyword>
<dbReference type="EMBL" id="CAJVPS010000583">
    <property type="protein sequence ID" value="CAG8496416.1"/>
    <property type="molecule type" value="Genomic_DNA"/>
</dbReference>
<dbReference type="OrthoDB" id="10438498at2759"/>
<comment type="caution">
    <text evidence="1">The sequence shown here is derived from an EMBL/GenBank/DDBJ whole genome shotgun (WGS) entry which is preliminary data.</text>
</comment>
<protein>
    <submittedName>
        <fullName evidence="1">3369_t:CDS:1</fullName>
    </submittedName>
</protein>
<reference evidence="1" key="1">
    <citation type="submission" date="2021-06" db="EMBL/GenBank/DDBJ databases">
        <authorList>
            <person name="Kallberg Y."/>
            <person name="Tangrot J."/>
            <person name="Rosling A."/>
        </authorList>
    </citation>
    <scope>NUCLEOTIDE SEQUENCE</scope>
    <source>
        <strain evidence="1">FL130A</strain>
    </source>
</reference>
<accession>A0A9N8ZHZ6</accession>